<protein>
    <submittedName>
        <fullName evidence="3">Transposase family protein</fullName>
    </submittedName>
</protein>
<comment type="caution">
    <text evidence="3">The sequence shown here is derived from an EMBL/GenBank/DDBJ whole genome shotgun (WGS) entry which is preliminary data.</text>
</comment>
<evidence type="ECO:0000313" key="2">
    <source>
        <dbReference type="EMBL" id="TNJ34107.1"/>
    </source>
</evidence>
<dbReference type="EMBL" id="VDCH01000068">
    <property type="protein sequence ID" value="TNJ34107.1"/>
    <property type="molecule type" value="Genomic_DNA"/>
</dbReference>
<evidence type="ECO:0000313" key="4">
    <source>
        <dbReference type="Proteomes" id="UP000308271"/>
    </source>
</evidence>
<dbReference type="EMBL" id="VDCH01000011">
    <property type="protein sequence ID" value="TNJ38964.1"/>
    <property type="molecule type" value="Genomic_DNA"/>
</dbReference>
<dbReference type="RefSeq" id="WP_139456914.1">
    <property type="nucleotide sequence ID" value="NZ_VDCH01000011.1"/>
</dbReference>
<feature type="non-terminal residue" evidence="3">
    <location>
        <position position="72"/>
    </location>
</feature>
<organism evidence="3 4">
    <name type="scientific">Chlorobaculum thiosulfatiphilum</name>
    <name type="common">Chlorobium limicola f.sp. thiosulfatophilum</name>
    <dbReference type="NCBI Taxonomy" id="115852"/>
    <lineage>
        <taxon>Bacteria</taxon>
        <taxon>Pseudomonadati</taxon>
        <taxon>Chlorobiota</taxon>
        <taxon>Chlorobiia</taxon>
        <taxon>Chlorobiales</taxon>
        <taxon>Chlorobiaceae</taxon>
        <taxon>Chlorobaculum</taxon>
    </lineage>
</organism>
<dbReference type="AlphaFoldDB" id="A0A5C4S674"/>
<gene>
    <name evidence="3" type="ORF">FGF66_06795</name>
    <name evidence="2" type="ORF">FGF66_12390</name>
</gene>
<evidence type="ECO:0000313" key="3">
    <source>
        <dbReference type="EMBL" id="TNJ38964.1"/>
    </source>
</evidence>
<reference evidence="3 4" key="1">
    <citation type="submission" date="2019-05" db="EMBL/GenBank/DDBJ databases">
        <title>Draft Whole-Genome sequence of the green sulfur bacterium Chlorobaculum thiosulfatiphilum DSM 249.</title>
        <authorList>
            <person name="Meyer T.E."/>
            <person name="Kyndt J.A."/>
        </authorList>
    </citation>
    <scope>NUCLEOTIDE SEQUENCE [LARGE SCALE GENOMIC DNA]</scope>
    <source>
        <strain evidence="3 4">DSM 249</strain>
    </source>
</reference>
<keyword evidence="4" id="KW-1185">Reference proteome</keyword>
<dbReference type="OrthoDB" id="593834at2"/>
<dbReference type="InterPro" id="IPR029261">
    <property type="entry name" value="Transposase_Znf"/>
</dbReference>
<name>A0A5C4S674_CHLTI</name>
<dbReference type="Pfam" id="PF14690">
    <property type="entry name" value="Zn_ribbon_ISL3"/>
    <property type="match status" value="1"/>
</dbReference>
<dbReference type="Proteomes" id="UP000308271">
    <property type="component" value="Unassembled WGS sequence"/>
</dbReference>
<accession>A0A5C4S674</accession>
<evidence type="ECO:0000259" key="1">
    <source>
        <dbReference type="Pfam" id="PF14690"/>
    </source>
</evidence>
<proteinExistence type="predicted"/>
<feature type="domain" description="Transposase IS204/IS1001/IS1096/IS1165 zinc-finger" evidence="1">
    <location>
        <begin position="31"/>
        <end position="72"/>
    </location>
</feature>
<sequence>MQSLTSHYHQLLGLSSNWKVENVHVSMSGKRVACPVCGASCSLYDHATEQRWRHLDTMQFETILVACLPRCQ</sequence>